<proteinExistence type="predicted"/>
<dbReference type="Pfam" id="PF00535">
    <property type="entry name" value="Glycos_transf_2"/>
    <property type="match status" value="1"/>
</dbReference>
<dbReference type="PANTHER" id="PTHR22916">
    <property type="entry name" value="GLYCOSYLTRANSFERASE"/>
    <property type="match status" value="1"/>
</dbReference>
<dbReference type="InterPro" id="IPR029044">
    <property type="entry name" value="Nucleotide-diphossugar_trans"/>
</dbReference>
<evidence type="ECO:0000313" key="3">
    <source>
        <dbReference type="Proteomes" id="UP000040578"/>
    </source>
</evidence>
<dbReference type="EC" id="2.4.1.-" evidence="2"/>
<sequence>MNRIKISFCIPTYNRCDFLSELIDSIISQTNNRNDIEICISDNASTDNTSEMIENFRKNTNTSIVYKRNNKNIGPDKNYLAAVSLASGEYCWLFGSDDVLSDGALDEIDKYLASGCDIYLCDRYECDLSMNRISYKPWMTTGDSLYLTNDKDELIKYFNNSNSIGATFSFLGSNIVKRSSWENVSFDESFIGSAYSHVFYLLDIVTHGAKVQYINKPLVDTRLGNDFFAKDGVVKRIEIDFNGYMKFAEKFYSNDPDVKSAFLAILLREHSIFHTNILTSVYGEKEQRNRMKHNFKYSGANSLLVDFVYFIRPLYVFASKLKLEFMYKKIRRLLFK</sequence>
<evidence type="ECO:0000259" key="1">
    <source>
        <dbReference type="Pfam" id="PF00535"/>
    </source>
</evidence>
<accession>A0ABM9SIG4</accession>
<dbReference type="CDD" id="cd00761">
    <property type="entry name" value="Glyco_tranf_GTA_type"/>
    <property type="match status" value="1"/>
</dbReference>
<dbReference type="SUPFAM" id="SSF53448">
    <property type="entry name" value="Nucleotide-diphospho-sugar transferases"/>
    <property type="match status" value="1"/>
</dbReference>
<keyword evidence="2" id="KW-0808">Transferase</keyword>
<keyword evidence="3" id="KW-1185">Reference proteome</keyword>
<keyword evidence="2" id="KW-0328">Glycosyltransferase</keyword>
<gene>
    <name evidence="2" type="primary">wbcC</name>
    <name evidence="2" type="ORF">ERS137967_02221</name>
</gene>
<evidence type="ECO:0000313" key="2">
    <source>
        <dbReference type="EMBL" id="CNE67114.1"/>
    </source>
</evidence>
<organism evidence="2 3">
    <name type="scientific">Yersinia nurmii</name>
    <dbReference type="NCBI Taxonomy" id="685706"/>
    <lineage>
        <taxon>Bacteria</taxon>
        <taxon>Pseudomonadati</taxon>
        <taxon>Pseudomonadota</taxon>
        <taxon>Gammaproteobacteria</taxon>
        <taxon>Enterobacterales</taxon>
        <taxon>Yersiniaceae</taxon>
        <taxon>Yersinia</taxon>
    </lineage>
</organism>
<dbReference type="RefSeq" id="WP_049598623.1">
    <property type="nucleotide sequence ID" value="NZ_CPYD01000007.1"/>
</dbReference>
<dbReference type="Gene3D" id="3.90.550.10">
    <property type="entry name" value="Spore Coat Polysaccharide Biosynthesis Protein SpsA, Chain A"/>
    <property type="match status" value="1"/>
</dbReference>
<reference evidence="2 3" key="1">
    <citation type="submission" date="2015-03" db="EMBL/GenBank/DDBJ databases">
        <authorList>
            <consortium name="Pathogen Informatics"/>
            <person name="Murphy D."/>
        </authorList>
    </citation>
    <scope>NUCLEOTIDE SEQUENCE [LARGE SCALE GENOMIC DNA]</scope>
    <source>
        <strain evidence="3">type strain: CIP110231</strain>
    </source>
</reference>
<dbReference type="GO" id="GO:0050501">
    <property type="term" value="F:hyaluronan synthase activity"/>
    <property type="evidence" value="ECO:0007669"/>
    <property type="project" value="UniProtKB-EC"/>
</dbReference>
<dbReference type="EC" id="2.4.1.212" evidence="2"/>
<dbReference type="PANTHER" id="PTHR22916:SF3">
    <property type="entry name" value="UDP-GLCNAC:BETAGAL BETA-1,3-N-ACETYLGLUCOSAMINYLTRANSFERASE-LIKE PROTEIN 1"/>
    <property type="match status" value="1"/>
</dbReference>
<dbReference type="InterPro" id="IPR001173">
    <property type="entry name" value="Glyco_trans_2-like"/>
</dbReference>
<protein>
    <submittedName>
        <fullName evidence="2">Glycosyltransferase</fullName>
        <ecNumber evidence="2">2.4.1.-</ecNumber>
        <ecNumber evidence="2">2.4.1.212</ecNumber>
    </submittedName>
</protein>
<dbReference type="EMBL" id="CPYD01000007">
    <property type="protein sequence ID" value="CNE67114.1"/>
    <property type="molecule type" value="Genomic_DNA"/>
</dbReference>
<feature type="domain" description="Glycosyltransferase 2-like" evidence="1">
    <location>
        <begin position="7"/>
        <end position="143"/>
    </location>
</feature>
<dbReference type="Proteomes" id="UP000040578">
    <property type="component" value="Unassembled WGS sequence"/>
</dbReference>
<comment type="caution">
    <text evidence="2">The sequence shown here is derived from an EMBL/GenBank/DDBJ whole genome shotgun (WGS) entry which is preliminary data.</text>
</comment>
<name>A0ABM9SIG4_9GAMM</name>